<dbReference type="PANTHER" id="PTHR11228">
    <property type="entry name" value="RADICAL SAM DOMAIN PROTEIN"/>
    <property type="match status" value="1"/>
</dbReference>
<feature type="domain" description="4Fe4S-binding SPASM" evidence="8">
    <location>
        <begin position="267"/>
        <end position="333"/>
    </location>
</feature>
<evidence type="ECO:0000313" key="10">
    <source>
        <dbReference type="Proteomes" id="UP000588604"/>
    </source>
</evidence>
<dbReference type="InterPro" id="IPR034391">
    <property type="entry name" value="AdoMet-like_SPASM_containing"/>
</dbReference>
<gene>
    <name evidence="9" type="ORF">FHS59_002331</name>
</gene>
<dbReference type="CDD" id="cd01335">
    <property type="entry name" value="Radical_SAM"/>
    <property type="match status" value="1"/>
</dbReference>
<evidence type="ECO:0000313" key="9">
    <source>
        <dbReference type="EMBL" id="MBB6326703.1"/>
    </source>
</evidence>
<comment type="cofactor">
    <cofactor evidence="1">
        <name>[4Fe-4S] cluster</name>
        <dbReference type="ChEBI" id="CHEBI:49883"/>
    </cofactor>
</comment>
<dbReference type="InterPro" id="IPR050377">
    <property type="entry name" value="Radical_SAM_PqqE_MftC-like"/>
</dbReference>
<dbReference type="PANTHER" id="PTHR11228:SF7">
    <property type="entry name" value="PQQA PEPTIDE CYCLASE"/>
    <property type="match status" value="1"/>
</dbReference>
<evidence type="ECO:0000256" key="3">
    <source>
        <dbReference type="ARBA" id="ARBA00022691"/>
    </source>
</evidence>
<keyword evidence="3" id="KW-0949">S-adenosyl-L-methionine</keyword>
<dbReference type="Gene3D" id="3.20.20.70">
    <property type="entry name" value="Aldolase class I"/>
    <property type="match status" value="1"/>
</dbReference>
<dbReference type="SFLD" id="SFLDS00029">
    <property type="entry name" value="Radical_SAM"/>
    <property type="match status" value="1"/>
</dbReference>
<accession>A0A841MIJ0</accession>
<protein>
    <submittedName>
        <fullName evidence="9">Radical SAM protein with 4Fe4S-binding SPASM domain</fullName>
    </submittedName>
</protein>
<dbReference type="EMBL" id="JACIJO010000002">
    <property type="protein sequence ID" value="MBB6326703.1"/>
    <property type="molecule type" value="Genomic_DNA"/>
</dbReference>
<keyword evidence="4" id="KW-0479">Metal-binding</keyword>
<evidence type="ECO:0000256" key="6">
    <source>
        <dbReference type="ARBA" id="ARBA00023014"/>
    </source>
</evidence>
<organism evidence="9 10">
    <name type="scientific">Algoriphagus iocasae</name>
    <dbReference type="NCBI Taxonomy" id="1836499"/>
    <lineage>
        <taxon>Bacteria</taxon>
        <taxon>Pseudomonadati</taxon>
        <taxon>Bacteroidota</taxon>
        <taxon>Cytophagia</taxon>
        <taxon>Cytophagales</taxon>
        <taxon>Cyclobacteriaceae</taxon>
        <taxon>Algoriphagus</taxon>
    </lineage>
</organism>
<keyword evidence="2" id="KW-0004">4Fe-4S</keyword>
<reference evidence="9 10" key="1">
    <citation type="submission" date="2020-08" db="EMBL/GenBank/DDBJ databases">
        <title>Genomic Encyclopedia of Type Strains, Phase IV (KMG-IV): sequencing the most valuable type-strain genomes for metagenomic binning, comparative biology and taxonomic classification.</title>
        <authorList>
            <person name="Goeker M."/>
        </authorList>
    </citation>
    <scope>NUCLEOTIDE SEQUENCE [LARGE SCALE GENOMIC DNA]</scope>
    <source>
        <strain evidence="9 10">DSM 102044</strain>
    </source>
</reference>
<name>A0A841MIJ0_9BACT</name>
<dbReference type="GO" id="GO:0046872">
    <property type="term" value="F:metal ion binding"/>
    <property type="evidence" value="ECO:0007669"/>
    <property type="project" value="UniProtKB-KW"/>
</dbReference>
<evidence type="ECO:0000259" key="8">
    <source>
        <dbReference type="Pfam" id="PF13186"/>
    </source>
</evidence>
<dbReference type="RefSeq" id="WP_184495285.1">
    <property type="nucleotide sequence ID" value="NZ_JACIJO010000002.1"/>
</dbReference>
<comment type="caution">
    <text evidence="9">The sequence shown here is derived from an EMBL/GenBank/DDBJ whole genome shotgun (WGS) entry which is preliminary data.</text>
</comment>
<dbReference type="SFLD" id="SFLDG01387">
    <property type="entry name" value="BtrN-like_SPASM_domain_contain"/>
    <property type="match status" value="1"/>
</dbReference>
<dbReference type="GO" id="GO:0003824">
    <property type="term" value="F:catalytic activity"/>
    <property type="evidence" value="ECO:0007669"/>
    <property type="project" value="InterPro"/>
</dbReference>
<dbReference type="Proteomes" id="UP000588604">
    <property type="component" value="Unassembled WGS sequence"/>
</dbReference>
<dbReference type="InterPro" id="IPR023885">
    <property type="entry name" value="4Fe4S-binding_SPASM_dom"/>
</dbReference>
<dbReference type="SFLD" id="SFLDG01067">
    <property type="entry name" value="SPASM/twitch_domain_containing"/>
    <property type="match status" value="1"/>
</dbReference>
<keyword evidence="5" id="KW-0408">Iron</keyword>
<dbReference type="Pfam" id="PF04055">
    <property type="entry name" value="Radical_SAM"/>
    <property type="match status" value="1"/>
</dbReference>
<dbReference type="Pfam" id="PF13186">
    <property type="entry name" value="SPASM"/>
    <property type="match status" value="1"/>
</dbReference>
<dbReference type="AlphaFoldDB" id="A0A841MIJ0"/>
<sequence>MKNQWITAKAFISYLTLQKVWNYLLLQLSFQLSRWFQKPLIWGKATTLSIEPTTSCNLRCPECPSGLRSFTRPTGMLQEQLFEKVILQTKSHLSWLHLYFQGEPFLNPRFLEMVRFADQNKIFTSTSTNAHYLDEKKVKAIITSGLKQLIVSMDGITQEIYEQYRIGGNLEKVQEGIKIFISEREKSKSQFPRVVLQFLVTGQNEQQIPALKQWAKEMKVDELQLKTTQIYDFENGSDLIPSDLGYSRYAPAGNGKWKLKKKLENKCWRMWQGAVVTWDGKVVPCCFDKNAEHVMGELSTQPFRDIWKSNSYQLFRNQLLLDRSQIEICKNCTE</sequence>
<evidence type="ECO:0000256" key="4">
    <source>
        <dbReference type="ARBA" id="ARBA00022723"/>
    </source>
</evidence>
<evidence type="ECO:0000259" key="7">
    <source>
        <dbReference type="Pfam" id="PF04055"/>
    </source>
</evidence>
<keyword evidence="10" id="KW-1185">Reference proteome</keyword>
<dbReference type="InterPro" id="IPR007197">
    <property type="entry name" value="rSAM"/>
</dbReference>
<feature type="domain" description="Radical SAM core" evidence="7">
    <location>
        <begin position="50"/>
        <end position="213"/>
    </location>
</feature>
<evidence type="ECO:0000256" key="5">
    <source>
        <dbReference type="ARBA" id="ARBA00023004"/>
    </source>
</evidence>
<dbReference type="GO" id="GO:0051536">
    <property type="term" value="F:iron-sulfur cluster binding"/>
    <property type="evidence" value="ECO:0007669"/>
    <property type="project" value="UniProtKB-KW"/>
</dbReference>
<proteinExistence type="predicted"/>
<dbReference type="InterPro" id="IPR013785">
    <property type="entry name" value="Aldolase_TIM"/>
</dbReference>
<dbReference type="SUPFAM" id="SSF102114">
    <property type="entry name" value="Radical SAM enzymes"/>
    <property type="match status" value="1"/>
</dbReference>
<dbReference type="InterPro" id="IPR058240">
    <property type="entry name" value="rSAM_sf"/>
</dbReference>
<evidence type="ECO:0000256" key="1">
    <source>
        <dbReference type="ARBA" id="ARBA00001966"/>
    </source>
</evidence>
<keyword evidence="6" id="KW-0411">Iron-sulfur</keyword>
<evidence type="ECO:0000256" key="2">
    <source>
        <dbReference type="ARBA" id="ARBA00022485"/>
    </source>
</evidence>